<comment type="caution">
    <text evidence="8">The sequence shown here is derived from an EMBL/GenBank/DDBJ whole genome shotgun (WGS) entry which is preliminary data.</text>
</comment>
<gene>
    <name evidence="7" type="ORF">MYCIT1_LOCUS20020</name>
    <name evidence="8" type="ORF">MYCIT1_LOCUS36371</name>
</gene>
<dbReference type="Pfam" id="PF04479">
    <property type="entry name" value="RTA1"/>
    <property type="match status" value="1"/>
</dbReference>
<evidence type="ECO:0000256" key="3">
    <source>
        <dbReference type="ARBA" id="ARBA00022989"/>
    </source>
</evidence>
<accession>A0AAD2HX03</accession>
<protein>
    <recommendedName>
        <fullName evidence="10">RTA1-domain-containing protein</fullName>
    </recommendedName>
</protein>
<dbReference type="AlphaFoldDB" id="A0AAD2HX03"/>
<keyword evidence="6" id="KW-0732">Signal</keyword>
<feature type="transmembrane region" description="Helical" evidence="5">
    <location>
        <begin position="275"/>
        <end position="295"/>
    </location>
</feature>
<dbReference type="EMBL" id="CAVNYO010000397">
    <property type="protein sequence ID" value="CAK5273489.1"/>
    <property type="molecule type" value="Genomic_DNA"/>
</dbReference>
<dbReference type="EMBL" id="CAVNYO010000471">
    <property type="protein sequence ID" value="CAK5283663.1"/>
    <property type="molecule type" value="Genomic_DNA"/>
</dbReference>
<dbReference type="PANTHER" id="PTHR31465:SF1">
    <property type="entry name" value="PROTEIN RTA1-RELATED"/>
    <property type="match status" value="1"/>
</dbReference>
<feature type="transmembrane region" description="Helical" evidence="5">
    <location>
        <begin position="237"/>
        <end position="255"/>
    </location>
</feature>
<dbReference type="PANTHER" id="PTHR31465">
    <property type="entry name" value="PROTEIN RTA1-RELATED"/>
    <property type="match status" value="1"/>
</dbReference>
<keyword evidence="4 5" id="KW-0472">Membrane</keyword>
<dbReference type="InterPro" id="IPR007568">
    <property type="entry name" value="RTA1"/>
</dbReference>
<keyword evidence="9" id="KW-1185">Reference proteome</keyword>
<evidence type="ECO:0000256" key="1">
    <source>
        <dbReference type="ARBA" id="ARBA00004141"/>
    </source>
</evidence>
<keyword evidence="2 5" id="KW-0812">Transmembrane</keyword>
<feature type="transmembrane region" description="Helical" evidence="5">
    <location>
        <begin position="70"/>
        <end position="90"/>
    </location>
</feature>
<comment type="subcellular location">
    <subcellularLocation>
        <location evidence="1">Membrane</location>
        <topology evidence="1">Multi-pass membrane protein</topology>
    </subcellularLocation>
</comment>
<dbReference type="GO" id="GO:0016020">
    <property type="term" value="C:membrane"/>
    <property type="evidence" value="ECO:0007669"/>
    <property type="project" value="UniProtKB-SubCell"/>
</dbReference>
<dbReference type="Proteomes" id="UP001295794">
    <property type="component" value="Unassembled WGS sequence"/>
</dbReference>
<evidence type="ECO:0000313" key="9">
    <source>
        <dbReference type="Proteomes" id="UP001295794"/>
    </source>
</evidence>
<evidence type="ECO:0000256" key="4">
    <source>
        <dbReference type="ARBA" id="ARBA00023136"/>
    </source>
</evidence>
<proteinExistence type="predicted"/>
<feature type="chain" id="PRO_5042440788" description="RTA1-domain-containing protein" evidence="6">
    <location>
        <begin position="20"/>
        <end position="327"/>
    </location>
</feature>
<evidence type="ECO:0000313" key="8">
    <source>
        <dbReference type="EMBL" id="CAK5283663.1"/>
    </source>
</evidence>
<name>A0AAD2HX03_9AGAR</name>
<sequence>MSRLTLLLTFAACFASVFAAEVIQRDTNTDTPIGGYAPKRFLSMMGVIAYGQSAIALWIQFFWNKPKHPFMLTLNFGMTAMTVGFVLRWLFANPPYTLGKYIAWDMFILLSPCLFLAIDYMLLSRLVDTFDTDVVDRCLVINPNRLVKIFVWSDALTFFLQISGGGLTASHNTSSANLGTKIALIGLILQAVSFLLFTFLMLTFAFRVANHFPHIWRPETPAPFKILSTAPIEDWRILIYIMSITCVGIMTRSVFRIAEFAGGYNGRIATHEVYFYLFDALPLMMTMSLYCVVWPTRFLQPPEGKFTHHRGSSQEQLKLNTFQQVPV</sequence>
<feature type="transmembrane region" description="Helical" evidence="5">
    <location>
        <begin position="102"/>
        <end position="123"/>
    </location>
</feature>
<organism evidence="8 9">
    <name type="scientific">Mycena citricolor</name>
    <dbReference type="NCBI Taxonomy" id="2018698"/>
    <lineage>
        <taxon>Eukaryota</taxon>
        <taxon>Fungi</taxon>
        <taxon>Dikarya</taxon>
        <taxon>Basidiomycota</taxon>
        <taxon>Agaricomycotina</taxon>
        <taxon>Agaricomycetes</taxon>
        <taxon>Agaricomycetidae</taxon>
        <taxon>Agaricales</taxon>
        <taxon>Marasmiineae</taxon>
        <taxon>Mycenaceae</taxon>
        <taxon>Mycena</taxon>
    </lineage>
</organism>
<reference evidence="8" key="1">
    <citation type="submission" date="2023-11" db="EMBL/GenBank/DDBJ databases">
        <authorList>
            <person name="De Vega J J."/>
            <person name="De Vega J J."/>
        </authorList>
    </citation>
    <scope>NUCLEOTIDE SEQUENCE</scope>
</reference>
<feature type="transmembrane region" description="Helical" evidence="5">
    <location>
        <begin position="43"/>
        <end position="63"/>
    </location>
</feature>
<evidence type="ECO:0000256" key="2">
    <source>
        <dbReference type="ARBA" id="ARBA00022692"/>
    </source>
</evidence>
<evidence type="ECO:0008006" key="10">
    <source>
        <dbReference type="Google" id="ProtNLM"/>
    </source>
</evidence>
<evidence type="ECO:0000256" key="6">
    <source>
        <dbReference type="SAM" id="SignalP"/>
    </source>
</evidence>
<feature type="transmembrane region" description="Helical" evidence="5">
    <location>
        <begin position="182"/>
        <end position="206"/>
    </location>
</feature>
<evidence type="ECO:0000313" key="7">
    <source>
        <dbReference type="EMBL" id="CAK5273489.1"/>
    </source>
</evidence>
<feature type="signal peptide" evidence="6">
    <location>
        <begin position="1"/>
        <end position="19"/>
    </location>
</feature>
<evidence type="ECO:0000256" key="5">
    <source>
        <dbReference type="SAM" id="Phobius"/>
    </source>
</evidence>
<keyword evidence="3 5" id="KW-1133">Transmembrane helix</keyword>